<gene>
    <name evidence="2" type="ORF">CSP5_0055</name>
</gene>
<evidence type="ECO:0000256" key="1">
    <source>
        <dbReference type="SAM" id="Phobius"/>
    </source>
</evidence>
<proteinExistence type="predicted"/>
<accession>A0A1N5S2X0</accession>
<dbReference type="EMBL" id="LT671858">
    <property type="protein sequence ID" value="SIM30319.1"/>
    <property type="molecule type" value="Genomic_DNA"/>
</dbReference>
<protein>
    <submittedName>
        <fullName evidence="2">Multipass membrane protein</fullName>
    </submittedName>
</protein>
<keyword evidence="1" id="KW-1133">Transmembrane helix</keyword>
<dbReference type="RefSeq" id="WP_148689402.1">
    <property type="nucleotide sequence ID" value="NZ_LT671858.1"/>
</dbReference>
<feature type="transmembrane region" description="Helical" evidence="1">
    <location>
        <begin position="68"/>
        <end position="89"/>
    </location>
</feature>
<dbReference type="AlphaFoldDB" id="A0A1N5S2X0"/>
<evidence type="ECO:0000313" key="3">
    <source>
        <dbReference type="Proteomes" id="UP000195607"/>
    </source>
</evidence>
<keyword evidence="1" id="KW-0812">Transmembrane</keyword>
<evidence type="ECO:0000313" key="2">
    <source>
        <dbReference type="EMBL" id="SIM30319.1"/>
    </source>
</evidence>
<dbReference type="GeneID" id="41587376"/>
<organism evidence="2 3">
    <name type="scientific">Cuniculiplasma divulgatum</name>
    <dbReference type="NCBI Taxonomy" id="1673428"/>
    <lineage>
        <taxon>Archaea</taxon>
        <taxon>Methanobacteriati</taxon>
        <taxon>Thermoplasmatota</taxon>
        <taxon>Thermoplasmata</taxon>
        <taxon>Thermoplasmatales</taxon>
        <taxon>Cuniculiplasmataceae</taxon>
        <taxon>Cuniculiplasma</taxon>
    </lineage>
</organism>
<sequence length="135" mass="15194">MELDEKAGLICVIWELFLIFSAIFMPSVWHAFLWLLASGNIFLEIIGVIGIAIALIGFLIILYYVISYIVLALVILFTFGAPALALYYFLGLDHSIILALVIAVAIILYLVETRAVRVEHHTVTVGLNRRYVIKR</sequence>
<dbReference type="Proteomes" id="UP000195607">
    <property type="component" value="Chromosome I"/>
</dbReference>
<name>A0A1N5S2X0_9ARCH</name>
<feature type="transmembrane region" description="Helical" evidence="1">
    <location>
        <begin position="95"/>
        <end position="111"/>
    </location>
</feature>
<feature type="transmembrane region" description="Helical" evidence="1">
    <location>
        <begin position="41"/>
        <end position="61"/>
    </location>
</feature>
<feature type="transmembrane region" description="Helical" evidence="1">
    <location>
        <begin position="7"/>
        <end position="29"/>
    </location>
</feature>
<reference evidence="2 3" key="1">
    <citation type="submission" date="2016-04" db="EMBL/GenBank/DDBJ databases">
        <authorList>
            <person name="Evans L.H."/>
            <person name="Alamgir A."/>
            <person name="Owens N."/>
            <person name="Weber N.D."/>
            <person name="Virtaneva K."/>
            <person name="Barbian K."/>
            <person name="Babar A."/>
            <person name="Rosenke K."/>
        </authorList>
    </citation>
    <scope>NUCLEOTIDE SEQUENCE [LARGE SCALE GENOMIC DNA]</scope>
    <source>
        <strain evidence="3">S5(T) (JCM 30642 \VKM B-2941)</strain>
    </source>
</reference>
<keyword evidence="1" id="KW-0472">Membrane</keyword>